<sequence length="70" mass="7605">MATKITIWLNDESMSCEPEQTINQFVMQLDLPIQGTAVAINQRIVAASEWPTTVIVDGDQIALFQAIAGG</sequence>
<organism evidence="1 2">
    <name type="scientific">Photobacterium aquimaris</name>
    <dbReference type="NCBI Taxonomy" id="512643"/>
    <lineage>
        <taxon>Bacteria</taxon>
        <taxon>Pseudomonadati</taxon>
        <taxon>Pseudomonadota</taxon>
        <taxon>Gammaproteobacteria</taxon>
        <taxon>Vibrionales</taxon>
        <taxon>Vibrionaceae</taxon>
        <taxon>Photobacterium</taxon>
    </lineage>
</organism>
<evidence type="ECO:0000313" key="2">
    <source>
        <dbReference type="Proteomes" id="UP000196485"/>
    </source>
</evidence>
<name>A0A1Y6L0H3_9GAMM</name>
<proteinExistence type="predicted"/>
<dbReference type="InterPro" id="IPR003749">
    <property type="entry name" value="ThiS/MoaD-like"/>
</dbReference>
<dbReference type="InterPro" id="IPR016155">
    <property type="entry name" value="Mopterin_synth/thiamin_S_b"/>
</dbReference>
<dbReference type="Gene3D" id="3.10.20.30">
    <property type="match status" value="1"/>
</dbReference>
<dbReference type="CDD" id="cd00565">
    <property type="entry name" value="Ubl_ThiS"/>
    <property type="match status" value="1"/>
</dbReference>
<dbReference type="InterPro" id="IPR010035">
    <property type="entry name" value="Thi_S"/>
</dbReference>
<accession>A0A1Y6L0H3</accession>
<dbReference type="PANTHER" id="PTHR34472:SF1">
    <property type="entry name" value="SULFUR CARRIER PROTEIN THIS"/>
    <property type="match status" value="1"/>
</dbReference>
<keyword evidence="2" id="KW-1185">Reference proteome</keyword>
<dbReference type="Pfam" id="PF02597">
    <property type="entry name" value="ThiS"/>
    <property type="match status" value="1"/>
</dbReference>
<dbReference type="NCBIfam" id="TIGR01683">
    <property type="entry name" value="thiS"/>
    <property type="match status" value="1"/>
</dbReference>
<reference evidence="2" key="1">
    <citation type="submission" date="2017-06" db="EMBL/GenBank/DDBJ databases">
        <authorList>
            <person name="Rodrigo-Torres L."/>
            <person name="Arahal R. D."/>
            <person name="Lucena T."/>
        </authorList>
    </citation>
    <scope>NUCLEOTIDE SEQUENCE [LARGE SCALE GENOMIC DNA]</scope>
    <source>
        <strain evidence="2">type strain: CECT 9192</strain>
    </source>
</reference>
<protein>
    <submittedName>
        <fullName evidence="1">Sulfur carrier protein ThiS</fullName>
    </submittedName>
</protein>
<evidence type="ECO:0000313" key="1">
    <source>
        <dbReference type="EMBL" id="SMY17911.1"/>
    </source>
</evidence>
<dbReference type="AlphaFoldDB" id="A0A1Y6L0H3"/>
<dbReference type="SUPFAM" id="SSF54285">
    <property type="entry name" value="MoaD/ThiS"/>
    <property type="match status" value="1"/>
</dbReference>
<dbReference type="EMBL" id="FYAH01000009">
    <property type="protein sequence ID" value="SMY17911.1"/>
    <property type="molecule type" value="Genomic_DNA"/>
</dbReference>
<gene>
    <name evidence="1" type="primary">thiS</name>
    <name evidence="1" type="ORF">PAQU9191_03233</name>
</gene>
<dbReference type="RefSeq" id="WP_087821655.1">
    <property type="nucleotide sequence ID" value="NZ_FYAH01000009.1"/>
</dbReference>
<dbReference type="PANTHER" id="PTHR34472">
    <property type="entry name" value="SULFUR CARRIER PROTEIN THIS"/>
    <property type="match status" value="1"/>
</dbReference>
<dbReference type="InterPro" id="IPR012675">
    <property type="entry name" value="Beta-grasp_dom_sf"/>
</dbReference>
<dbReference type="Proteomes" id="UP000196485">
    <property type="component" value="Unassembled WGS sequence"/>
</dbReference>